<keyword evidence="8" id="KW-0001">2Fe-2S</keyword>
<evidence type="ECO:0000313" key="17">
    <source>
        <dbReference type="EMBL" id="MBZ2165670.1"/>
    </source>
</evidence>
<evidence type="ECO:0000256" key="13">
    <source>
        <dbReference type="ARBA" id="ARBA00023291"/>
    </source>
</evidence>
<gene>
    <name evidence="17" type="ORF">K8N75_06410</name>
</gene>
<comment type="cofactor">
    <cofactor evidence="1">
        <name>[3Fe-4S] cluster</name>
        <dbReference type="ChEBI" id="CHEBI:21137"/>
    </cofactor>
</comment>
<keyword evidence="18" id="KW-1185">Reference proteome</keyword>
<dbReference type="InterPro" id="IPR017896">
    <property type="entry name" value="4Fe4S_Fe-S-bd"/>
</dbReference>
<keyword evidence="12" id="KW-0411">Iron-sulfur</keyword>
<dbReference type="PANTHER" id="PTHR11921">
    <property type="entry name" value="SUCCINATE DEHYDROGENASE IRON-SULFUR PROTEIN"/>
    <property type="match status" value="1"/>
</dbReference>
<dbReference type="Pfam" id="PF13183">
    <property type="entry name" value="Fer4_8"/>
    <property type="match status" value="1"/>
</dbReference>
<evidence type="ECO:0000256" key="3">
    <source>
        <dbReference type="ARBA" id="ARBA00005163"/>
    </source>
</evidence>
<dbReference type="InterPro" id="IPR050573">
    <property type="entry name" value="SDH/FRD_Iron-Sulfur"/>
</dbReference>
<evidence type="ECO:0000256" key="11">
    <source>
        <dbReference type="ARBA" id="ARBA00023004"/>
    </source>
</evidence>
<dbReference type="NCBIfam" id="TIGR00384">
    <property type="entry name" value="dhsB"/>
    <property type="match status" value="1"/>
</dbReference>
<evidence type="ECO:0000256" key="9">
    <source>
        <dbReference type="ARBA" id="ARBA00022723"/>
    </source>
</evidence>
<accession>A0A8T5UWY0</accession>
<dbReference type="SUPFAM" id="SSF54292">
    <property type="entry name" value="2Fe-2S ferredoxin-like"/>
    <property type="match status" value="1"/>
</dbReference>
<comment type="cofactor">
    <cofactor evidence="14">
        <name>[2Fe-2S] cluster</name>
        <dbReference type="ChEBI" id="CHEBI:190135"/>
    </cofactor>
</comment>
<evidence type="ECO:0000259" key="15">
    <source>
        <dbReference type="PROSITE" id="PS51085"/>
    </source>
</evidence>
<dbReference type="PANTHER" id="PTHR11921:SF29">
    <property type="entry name" value="SUCCINATE DEHYDROGENASE [UBIQUINONE] IRON-SULFUR SUBUNIT, MITOCHONDRIAL"/>
    <property type="match status" value="1"/>
</dbReference>
<feature type="domain" description="4Fe-4S ferredoxin-type" evidence="16">
    <location>
        <begin position="154"/>
        <end position="184"/>
    </location>
</feature>
<evidence type="ECO:0000256" key="1">
    <source>
        <dbReference type="ARBA" id="ARBA00001927"/>
    </source>
</evidence>
<dbReference type="Gene3D" id="1.10.1060.10">
    <property type="entry name" value="Alpha-helical ferredoxin"/>
    <property type="match status" value="1"/>
</dbReference>
<comment type="pathway">
    <text evidence="3">Carbohydrate metabolism; tricarboxylic acid cycle.</text>
</comment>
<keyword evidence="9" id="KW-0479">Metal-binding</keyword>
<keyword evidence="13" id="KW-0003">3Fe-4S</keyword>
<dbReference type="InterPro" id="IPR017900">
    <property type="entry name" value="4Fe4S_Fe_S_CS"/>
</dbReference>
<dbReference type="PROSITE" id="PS00197">
    <property type="entry name" value="2FE2S_FER_1"/>
    <property type="match status" value="1"/>
</dbReference>
<dbReference type="GO" id="GO:0008177">
    <property type="term" value="F:succinate dehydrogenase (quinone) activity"/>
    <property type="evidence" value="ECO:0007669"/>
    <property type="project" value="UniProtKB-EC"/>
</dbReference>
<comment type="similarity">
    <text evidence="4">Belongs to the succinate dehydrogenase/fumarate reductase iron-sulfur protein family.</text>
</comment>
<evidence type="ECO:0000259" key="16">
    <source>
        <dbReference type="PROSITE" id="PS51379"/>
    </source>
</evidence>
<dbReference type="CDD" id="cd00207">
    <property type="entry name" value="fer2"/>
    <property type="match status" value="1"/>
</dbReference>
<dbReference type="EC" id="1.3.5.1" evidence="5"/>
<dbReference type="InterPro" id="IPR036010">
    <property type="entry name" value="2Fe-2S_ferredoxin-like_sf"/>
</dbReference>
<dbReference type="GO" id="GO:0009055">
    <property type="term" value="F:electron transfer activity"/>
    <property type="evidence" value="ECO:0007669"/>
    <property type="project" value="InterPro"/>
</dbReference>
<keyword evidence="11" id="KW-0408">Iron</keyword>
<evidence type="ECO:0000313" key="18">
    <source>
        <dbReference type="Proteomes" id="UP000825933"/>
    </source>
</evidence>
<dbReference type="PROSITE" id="PS00198">
    <property type="entry name" value="4FE4S_FER_1"/>
    <property type="match status" value="1"/>
</dbReference>
<dbReference type="InterPro" id="IPR004489">
    <property type="entry name" value="Succ_DH/fum_Rdtase_Fe-S"/>
</dbReference>
<dbReference type="GO" id="GO:0022904">
    <property type="term" value="P:respiratory electron transport chain"/>
    <property type="evidence" value="ECO:0007669"/>
    <property type="project" value="TreeGrafter"/>
</dbReference>
<evidence type="ECO:0000256" key="8">
    <source>
        <dbReference type="ARBA" id="ARBA00022714"/>
    </source>
</evidence>
<dbReference type="Gene3D" id="3.10.20.30">
    <property type="match status" value="1"/>
</dbReference>
<dbReference type="InterPro" id="IPR012675">
    <property type="entry name" value="Beta-grasp_dom_sf"/>
</dbReference>
<dbReference type="SUPFAM" id="SSF46548">
    <property type="entry name" value="alpha-helical ferredoxin"/>
    <property type="match status" value="1"/>
</dbReference>
<comment type="caution">
    <text evidence="17">The sequence shown here is derived from an EMBL/GenBank/DDBJ whole genome shotgun (WGS) entry which is preliminary data.</text>
</comment>
<dbReference type="GO" id="GO:0051538">
    <property type="term" value="F:3 iron, 4 sulfur cluster binding"/>
    <property type="evidence" value="ECO:0007669"/>
    <property type="project" value="UniProtKB-KW"/>
</dbReference>
<dbReference type="GO" id="GO:0046872">
    <property type="term" value="F:metal ion binding"/>
    <property type="evidence" value="ECO:0007669"/>
    <property type="project" value="UniProtKB-KW"/>
</dbReference>
<evidence type="ECO:0000256" key="14">
    <source>
        <dbReference type="ARBA" id="ARBA00034078"/>
    </source>
</evidence>
<keyword evidence="10" id="KW-0560">Oxidoreductase</keyword>
<dbReference type="GO" id="GO:0051537">
    <property type="term" value="F:2 iron, 2 sulfur cluster binding"/>
    <property type="evidence" value="ECO:0007669"/>
    <property type="project" value="UniProtKB-KW"/>
</dbReference>
<feature type="domain" description="2Fe-2S ferredoxin-type" evidence="15">
    <location>
        <begin position="1"/>
        <end position="91"/>
    </location>
</feature>
<evidence type="ECO:0000256" key="5">
    <source>
        <dbReference type="ARBA" id="ARBA00012792"/>
    </source>
</evidence>
<dbReference type="InterPro" id="IPR001041">
    <property type="entry name" value="2Fe-2S_ferredoxin-type"/>
</dbReference>
<evidence type="ECO:0000256" key="2">
    <source>
        <dbReference type="ARBA" id="ARBA00001966"/>
    </source>
</evidence>
<comment type="cofactor">
    <cofactor evidence="2">
        <name>[4Fe-4S] cluster</name>
        <dbReference type="ChEBI" id="CHEBI:49883"/>
    </cofactor>
</comment>
<evidence type="ECO:0000256" key="7">
    <source>
        <dbReference type="ARBA" id="ARBA00022532"/>
    </source>
</evidence>
<dbReference type="Pfam" id="PF13085">
    <property type="entry name" value="Fer2_3"/>
    <property type="match status" value="1"/>
</dbReference>
<dbReference type="InterPro" id="IPR025192">
    <property type="entry name" value="Succ_DH/fum_Rdtase_N"/>
</dbReference>
<evidence type="ECO:0000256" key="4">
    <source>
        <dbReference type="ARBA" id="ARBA00009433"/>
    </source>
</evidence>
<dbReference type="Proteomes" id="UP000825933">
    <property type="component" value="Unassembled WGS sequence"/>
</dbReference>
<organism evidence="17 18">
    <name type="scientific">Methanobacterium spitsbergense</name>
    <dbReference type="NCBI Taxonomy" id="2874285"/>
    <lineage>
        <taxon>Archaea</taxon>
        <taxon>Methanobacteriati</taxon>
        <taxon>Methanobacteriota</taxon>
        <taxon>Methanomada group</taxon>
        <taxon>Methanobacteria</taxon>
        <taxon>Methanobacteriales</taxon>
        <taxon>Methanobacteriaceae</taxon>
        <taxon>Methanobacterium</taxon>
    </lineage>
</organism>
<dbReference type="InterPro" id="IPR006058">
    <property type="entry name" value="2Fe2S_fd_BS"/>
</dbReference>
<name>A0A8T5UWY0_9EURY</name>
<sequence length="258" mass="29505">MKLKVYRYHEGMKEPRYDTFKLKSDPSITVLGALFQFQQEFDDSIAFHYSCRGAVCGTCAMLINKVPRLACRTQVASLIQGELKIPLSEFPAIEETVKWNPEEEILVEPLPNFPVIRDLIVDTTSFFNYYKFVEPVFKPADKTPEKERLMDPSAIPELELYTNCILCGACFGSCPIDGKNPDYWGPAALAKLYRFHIDPREKKGTDRLELANIPEGWWACEFYGNCRRVCPKGVPPLIAIAKAREQLNDINEKKEEEP</sequence>
<proteinExistence type="inferred from homology"/>
<dbReference type="RefSeq" id="WP_223791270.1">
    <property type="nucleotide sequence ID" value="NZ_JAIOUQ010000007.1"/>
</dbReference>
<protein>
    <recommendedName>
        <fullName evidence="5">succinate dehydrogenase</fullName>
        <ecNumber evidence="5">1.3.5.1</ecNumber>
    </recommendedName>
</protein>
<dbReference type="GO" id="GO:0051539">
    <property type="term" value="F:4 iron, 4 sulfur cluster binding"/>
    <property type="evidence" value="ECO:0007669"/>
    <property type="project" value="UniProtKB-KW"/>
</dbReference>
<evidence type="ECO:0000256" key="10">
    <source>
        <dbReference type="ARBA" id="ARBA00023002"/>
    </source>
</evidence>
<evidence type="ECO:0000256" key="6">
    <source>
        <dbReference type="ARBA" id="ARBA00022485"/>
    </source>
</evidence>
<keyword evidence="7" id="KW-0816">Tricarboxylic acid cycle</keyword>
<dbReference type="FunFam" id="1.10.1060.10:FF:000003">
    <property type="entry name" value="Succinate dehydrogenase iron-sulfur subunit"/>
    <property type="match status" value="1"/>
</dbReference>
<dbReference type="EMBL" id="JAIOUQ010000007">
    <property type="protein sequence ID" value="MBZ2165670.1"/>
    <property type="molecule type" value="Genomic_DNA"/>
</dbReference>
<dbReference type="InterPro" id="IPR009051">
    <property type="entry name" value="Helical_ferredxn"/>
</dbReference>
<dbReference type="PROSITE" id="PS51085">
    <property type="entry name" value="2FE2S_FER_2"/>
    <property type="match status" value="1"/>
</dbReference>
<evidence type="ECO:0000256" key="12">
    <source>
        <dbReference type="ARBA" id="ARBA00023014"/>
    </source>
</evidence>
<dbReference type="GO" id="GO:0006099">
    <property type="term" value="P:tricarboxylic acid cycle"/>
    <property type="evidence" value="ECO:0007669"/>
    <property type="project" value="UniProtKB-KW"/>
</dbReference>
<dbReference type="AlphaFoldDB" id="A0A8T5UWY0"/>
<dbReference type="PROSITE" id="PS51379">
    <property type="entry name" value="4FE4S_FER_2"/>
    <property type="match status" value="1"/>
</dbReference>
<keyword evidence="6" id="KW-0004">4Fe-4S</keyword>
<reference evidence="18" key="1">
    <citation type="journal article" date="2022" name="Microbiol. Resour. Announc.">
        <title>Draft Genome Sequence of a Methanogenic Archaeon from West Spitsbergen Permafrost.</title>
        <authorList>
            <person name="Trubitsyn V."/>
            <person name="Rivkina E."/>
            <person name="Shcherbakova V."/>
        </authorList>
    </citation>
    <scope>NUCLEOTIDE SEQUENCE [LARGE SCALE GENOMIC DNA]</scope>
    <source>
        <strain evidence="18">VT</strain>
    </source>
</reference>